<evidence type="ECO:0000259" key="2">
    <source>
        <dbReference type="PROSITE" id="PS50056"/>
    </source>
</evidence>
<proteinExistence type="predicted"/>
<sequence>MQSLQEDARPFTRTEEVRLHLLQYRAEHNEPLTEAEALELAHLKRRYHSFIEEGERRLREGAVLPPPKPSSVASPTSDGELDDAGVTAAFARAGRAAYFWGSLVATAVPGYVGRMAGVTTDFLHWNWVADKVVLGAIPVVTQVGSSGNHLLQLKEQLEQRHETLGLVVACLEEEELDGYGMNVIQFAKEADWRKNINADVEFVHLPMTDTTASTPLPAVAKAVMKMEECIRQRGQTVYVHCKAGKGRSWMVVMCYLTTYGGMAFAEAAEVIQEKRVQVNPSAVQKQFAEQFPFRFAQWKSLYDK</sequence>
<dbReference type="OMA" id="RRYHTFI"/>
<gene>
    <name evidence="3" type="ORF">ABB37_05259</name>
</gene>
<name>A0A0N0DUU8_LEPPY</name>
<organism evidence="3 4">
    <name type="scientific">Leptomonas pyrrhocoris</name>
    <name type="common">Firebug parasite</name>
    <dbReference type="NCBI Taxonomy" id="157538"/>
    <lineage>
        <taxon>Eukaryota</taxon>
        <taxon>Discoba</taxon>
        <taxon>Euglenozoa</taxon>
        <taxon>Kinetoplastea</taxon>
        <taxon>Metakinetoplastina</taxon>
        <taxon>Trypanosomatida</taxon>
        <taxon>Trypanosomatidae</taxon>
        <taxon>Leishmaniinae</taxon>
        <taxon>Leptomonas</taxon>
    </lineage>
</organism>
<accession>A0A0N0DUU8</accession>
<dbReference type="InterPro" id="IPR020422">
    <property type="entry name" value="TYR_PHOSPHATASE_DUAL_dom"/>
</dbReference>
<dbReference type="PANTHER" id="PTHR46274:SF6">
    <property type="entry name" value="TYR_PHOSPHATASE_2 DOMAIN-CONTAINING PROTEIN"/>
    <property type="match status" value="1"/>
</dbReference>
<dbReference type="OrthoDB" id="273181at2759"/>
<reference evidence="3 4" key="1">
    <citation type="submission" date="2015-07" db="EMBL/GenBank/DDBJ databases">
        <title>High-quality genome of monoxenous trypanosomatid Leptomonas pyrrhocoris.</title>
        <authorList>
            <person name="Flegontov P."/>
            <person name="Butenko A."/>
            <person name="Firsov S."/>
            <person name="Vlcek C."/>
            <person name="Logacheva M.D."/>
            <person name="Field M."/>
            <person name="Filatov D."/>
            <person name="Flegontova O."/>
            <person name="Gerasimov E."/>
            <person name="Jackson A.P."/>
            <person name="Kelly S."/>
            <person name="Opperdoes F."/>
            <person name="O'Reilly A."/>
            <person name="Votypka J."/>
            <person name="Yurchenko V."/>
            <person name="Lukes J."/>
        </authorList>
    </citation>
    <scope>NUCLEOTIDE SEQUENCE [LARGE SCALE GENOMIC DNA]</scope>
    <source>
        <strain evidence="3">H10</strain>
    </source>
</reference>
<dbReference type="AlphaFoldDB" id="A0A0N0DUU8"/>
<dbReference type="RefSeq" id="XP_015657853.1">
    <property type="nucleotide sequence ID" value="XM_015803211.1"/>
</dbReference>
<dbReference type="GeneID" id="26905549"/>
<dbReference type="InterPro" id="IPR029021">
    <property type="entry name" value="Prot-tyrosine_phosphatase-like"/>
</dbReference>
<dbReference type="SUPFAM" id="SSF52799">
    <property type="entry name" value="(Phosphotyrosine protein) phosphatases II"/>
    <property type="match status" value="1"/>
</dbReference>
<protein>
    <recommendedName>
        <fullName evidence="2">Tyrosine specific protein phosphatases domain-containing protein</fullName>
    </recommendedName>
</protein>
<keyword evidence="4" id="KW-1185">Reference proteome</keyword>
<dbReference type="Proteomes" id="UP000037923">
    <property type="component" value="Unassembled WGS sequence"/>
</dbReference>
<dbReference type="EMBL" id="LGTL01000010">
    <property type="protein sequence ID" value="KPA79414.1"/>
    <property type="molecule type" value="Genomic_DNA"/>
</dbReference>
<dbReference type="PANTHER" id="PTHR46274">
    <property type="entry name" value="PHOSPHATIDYLINOSITOL PHOSPHATASE"/>
    <property type="match status" value="1"/>
</dbReference>
<dbReference type="PROSITE" id="PS50056">
    <property type="entry name" value="TYR_PHOSPHATASE_2"/>
    <property type="match status" value="1"/>
</dbReference>
<dbReference type="InterPro" id="IPR000387">
    <property type="entry name" value="Tyr_Pase_dom"/>
</dbReference>
<feature type="region of interest" description="Disordered" evidence="1">
    <location>
        <begin position="58"/>
        <end position="79"/>
    </location>
</feature>
<comment type="caution">
    <text evidence="3">The sequence shown here is derived from an EMBL/GenBank/DDBJ whole genome shotgun (WGS) entry which is preliminary data.</text>
</comment>
<dbReference type="VEuPathDB" id="TriTrypDB:LpyrH10_10_0280"/>
<dbReference type="InterPro" id="IPR000340">
    <property type="entry name" value="Dual-sp_phosphatase_cat-dom"/>
</dbReference>
<evidence type="ECO:0000256" key="1">
    <source>
        <dbReference type="SAM" id="MobiDB-lite"/>
    </source>
</evidence>
<dbReference type="Pfam" id="PF00782">
    <property type="entry name" value="DSPc"/>
    <property type="match status" value="1"/>
</dbReference>
<feature type="domain" description="Tyrosine specific protein phosphatases" evidence="2">
    <location>
        <begin position="217"/>
        <end position="286"/>
    </location>
</feature>
<dbReference type="Gene3D" id="3.90.190.10">
    <property type="entry name" value="Protein tyrosine phosphatase superfamily"/>
    <property type="match status" value="1"/>
</dbReference>
<evidence type="ECO:0000313" key="4">
    <source>
        <dbReference type="Proteomes" id="UP000037923"/>
    </source>
</evidence>
<dbReference type="SMART" id="SM00195">
    <property type="entry name" value="DSPc"/>
    <property type="match status" value="1"/>
</dbReference>
<evidence type="ECO:0000313" key="3">
    <source>
        <dbReference type="EMBL" id="KPA79414.1"/>
    </source>
</evidence>